<gene>
    <name evidence="3" type="ORF">DDE83_005942</name>
</gene>
<evidence type="ECO:0000256" key="1">
    <source>
        <dbReference type="SAM" id="MobiDB-lite"/>
    </source>
</evidence>
<feature type="compositionally biased region" description="Basic and acidic residues" evidence="1">
    <location>
        <begin position="65"/>
        <end position="80"/>
    </location>
</feature>
<keyword evidence="4" id="KW-1185">Reference proteome</keyword>
<comment type="caution">
    <text evidence="3">The sequence shown here is derived from an EMBL/GenBank/DDBJ whole genome shotgun (WGS) entry which is preliminary data.</text>
</comment>
<feature type="signal peptide" evidence="2">
    <location>
        <begin position="1"/>
        <end position="22"/>
    </location>
</feature>
<accession>A0A364N0K1</accession>
<dbReference type="Proteomes" id="UP000249619">
    <property type="component" value="Unassembled WGS sequence"/>
</dbReference>
<name>A0A364N0K1_STELY</name>
<protein>
    <submittedName>
        <fullName evidence="3">Uncharacterized protein</fullName>
    </submittedName>
</protein>
<proteinExistence type="predicted"/>
<dbReference type="EMBL" id="QGDH01000085">
    <property type="protein sequence ID" value="RAR08535.1"/>
    <property type="molecule type" value="Genomic_DNA"/>
</dbReference>
<sequence length="86" mass="9217">MKTTESALLALVLSSSSSPALADLVIGKFSGEQLSGTISNPNPIAVTGTLISTSKLRHLQSIRHAQQDERKSGRKEDEKLINQTSQ</sequence>
<organism evidence="3 4">
    <name type="scientific">Stemphylium lycopersici</name>
    <name type="common">Tomato gray leaf spot disease fungus</name>
    <name type="synonym">Thyrospora lycopersici</name>
    <dbReference type="NCBI Taxonomy" id="183478"/>
    <lineage>
        <taxon>Eukaryota</taxon>
        <taxon>Fungi</taxon>
        <taxon>Dikarya</taxon>
        <taxon>Ascomycota</taxon>
        <taxon>Pezizomycotina</taxon>
        <taxon>Dothideomycetes</taxon>
        <taxon>Pleosporomycetidae</taxon>
        <taxon>Pleosporales</taxon>
        <taxon>Pleosporineae</taxon>
        <taxon>Pleosporaceae</taxon>
        <taxon>Stemphylium</taxon>
    </lineage>
</organism>
<evidence type="ECO:0000313" key="4">
    <source>
        <dbReference type="Proteomes" id="UP000249619"/>
    </source>
</evidence>
<evidence type="ECO:0000256" key="2">
    <source>
        <dbReference type="SAM" id="SignalP"/>
    </source>
</evidence>
<reference evidence="4" key="1">
    <citation type="submission" date="2018-05" db="EMBL/GenBank/DDBJ databases">
        <title>Draft genome sequence of Stemphylium lycopersici strain CIDEFI 213.</title>
        <authorList>
            <person name="Medina R."/>
            <person name="Franco M.E.E."/>
            <person name="Lucentini C.G."/>
            <person name="Saparrat M.C.N."/>
            <person name="Balatti P.A."/>
        </authorList>
    </citation>
    <scope>NUCLEOTIDE SEQUENCE [LARGE SCALE GENOMIC DNA]</scope>
    <source>
        <strain evidence="4">CIDEFI 213</strain>
    </source>
</reference>
<keyword evidence="2" id="KW-0732">Signal</keyword>
<evidence type="ECO:0000313" key="3">
    <source>
        <dbReference type="EMBL" id="RAR08535.1"/>
    </source>
</evidence>
<feature type="chain" id="PRO_5016760956" evidence="2">
    <location>
        <begin position="23"/>
        <end position="86"/>
    </location>
</feature>
<feature type="region of interest" description="Disordered" evidence="1">
    <location>
        <begin position="58"/>
        <end position="86"/>
    </location>
</feature>
<dbReference type="AlphaFoldDB" id="A0A364N0K1"/>